<comment type="caution">
    <text evidence="2">The sequence shown here is derived from an EMBL/GenBank/DDBJ whole genome shotgun (WGS) entry which is preliminary data.</text>
</comment>
<gene>
    <name evidence="2" type="ORF">CO174_03505</name>
</gene>
<sequence length="302" mass="33641">MDKELITLLKSMKDDPAIGGGFDASAAWQRVADRSGFEENTQPRRYTFREYLEYVVWHTTHVIVKPVAASFAVFLFAIAGWVSAANISANTLPGDQLYPLKLGIEQAQLSLAFSANQRAMLQVEFASNRLEEMVEVVATRSVDEPEVVRLAVERVKSEVSSIMDELVYQTGGNATELAKAVGRLDDTYQNSVSSSTTADLPQSIQDGVQELKEIIDNTEDQAVEVIITAHELTDDEETAHELRTAFEKELVRVQALVQDSESFAVAIELKQEGAYRRAFQVLKEIELDYLDSLEEVSEQVSE</sequence>
<protein>
    <recommendedName>
        <fullName evidence="1">DUF5667 domain-containing protein</fullName>
    </recommendedName>
</protein>
<feature type="domain" description="DUF5667" evidence="1">
    <location>
        <begin position="91"/>
        <end position="165"/>
    </location>
</feature>
<evidence type="ECO:0000259" key="1">
    <source>
        <dbReference type="Pfam" id="PF18915"/>
    </source>
</evidence>
<name>A0A2M7XBY1_9BACT</name>
<dbReference type="AlphaFoldDB" id="A0A2M7XBY1"/>
<dbReference type="EMBL" id="PFWU01000042">
    <property type="protein sequence ID" value="PJA45364.1"/>
    <property type="molecule type" value="Genomic_DNA"/>
</dbReference>
<evidence type="ECO:0000313" key="2">
    <source>
        <dbReference type="EMBL" id="PJA45364.1"/>
    </source>
</evidence>
<accession>A0A2M7XBY1</accession>
<dbReference type="Pfam" id="PF18915">
    <property type="entry name" value="DUF5667"/>
    <property type="match status" value="1"/>
</dbReference>
<proteinExistence type="predicted"/>
<organism evidence="2 3">
    <name type="scientific">Candidatus Uhrbacteria bacterium CG_4_9_14_3_um_filter_50_9</name>
    <dbReference type="NCBI Taxonomy" id="1975035"/>
    <lineage>
        <taxon>Bacteria</taxon>
        <taxon>Candidatus Uhriibacteriota</taxon>
    </lineage>
</organism>
<reference evidence="3" key="1">
    <citation type="submission" date="2017-09" db="EMBL/GenBank/DDBJ databases">
        <title>Depth-based differentiation of microbial function through sediment-hosted aquifers and enrichment of novel symbionts in the deep terrestrial subsurface.</title>
        <authorList>
            <person name="Probst A.J."/>
            <person name="Ladd B."/>
            <person name="Jarett J.K."/>
            <person name="Geller-Mcgrath D.E."/>
            <person name="Sieber C.M.K."/>
            <person name="Emerson J.B."/>
            <person name="Anantharaman K."/>
            <person name="Thomas B.C."/>
            <person name="Malmstrom R."/>
            <person name="Stieglmeier M."/>
            <person name="Klingl A."/>
            <person name="Woyke T."/>
            <person name="Ryan C.M."/>
            <person name="Banfield J.F."/>
        </authorList>
    </citation>
    <scope>NUCLEOTIDE SEQUENCE [LARGE SCALE GENOMIC DNA]</scope>
</reference>
<dbReference type="InterPro" id="IPR043725">
    <property type="entry name" value="DUF5667"/>
</dbReference>
<dbReference type="Proteomes" id="UP000229385">
    <property type="component" value="Unassembled WGS sequence"/>
</dbReference>
<evidence type="ECO:0000313" key="3">
    <source>
        <dbReference type="Proteomes" id="UP000229385"/>
    </source>
</evidence>